<dbReference type="PATRIC" id="fig|1227457.3.peg.1975"/>
<dbReference type="Proteomes" id="UP000011680">
    <property type="component" value="Unassembled WGS sequence"/>
</dbReference>
<evidence type="ECO:0000256" key="5">
    <source>
        <dbReference type="ARBA" id="ARBA00023004"/>
    </source>
</evidence>
<dbReference type="SUPFAM" id="SSF50692">
    <property type="entry name" value="ADC-like"/>
    <property type="match status" value="1"/>
</dbReference>
<keyword evidence="6" id="KW-0411">Iron-sulfur</keyword>
<dbReference type="Pfam" id="PF01568">
    <property type="entry name" value="Molydop_binding"/>
    <property type="match status" value="1"/>
</dbReference>
<keyword evidence="10" id="KW-1185">Reference proteome</keyword>
<evidence type="ECO:0000256" key="2">
    <source>
        <dbReference type="ARBA" id="ARBA00022485"/>
    </source>
</evidence>
<evidence type="ECO:0000256" key="1">
    <source>
        <dbReference type="ARBA" id="ARBA00010312"/>
    </source>
</evidence>
<dbReference type="InterPro" id="IPR006963">
    <property type="entry name" value="Mopterin_OxRdtase_4Fe-4S_dom"/>
</dbReference>
<dbReference type="GO" id="GO:0051539">
    <property type="term" value="F:4 iron, 4 sulfur cluster binding"/>
    <property type="evidence" value="ECO:0007669"/>
    <property type="project" value="UniProtKB-KW"/>
</dbReference>
<dbReference type="GO" id="GO:0022904">
    <property type="term" value="P:respiratory electron transport chain"/>
    <property type="evidence" value="ECO:0007669"/>
    <property type="project" value="TreeGrafter"/>
</dbReference>
<dbReference type="InterPro" id="IPR006478">
    <property type="entry name" value="Formate_DH_asu"/>
</dbReference>
<dbReference type="InterPro" id="IPR027467">
    <property type="entry name" value="MopterinOxRdtase_cofactor_BS"/>
</dbReference>
<dbReference type="PROSITE" id="PS00490">
    <property type="entry name" value="MOLYBDOPTERIN_PROK_2"/>
    <property type="match status" value="1"/>
</dbReference>
<dbReference type="Pfam" id="PF04879">
    <property type="entry name" value="Molybdop_Fe4S4"/>
    <property type="match status" value="1"/>
</dbReference>
<dbReference type="InterPro" id="IPR009010">
    <property type="entry name" value="Asp_de-COase-like_dom_sf"/>
</dbReference>
<dbReference type="PIRSF" id="PIRSF000144">
    <property type="entry name" value="CbbBc"/>
    <property type="match status" value="1"/>
</dbReference>
<dbReference type="SMART" id="SM00926">
    <property type="entry name" value="Molybdop_Fe4S4"/>
    <property type="match status" value="1"/>
</dbReference>
<dbReference type="InterPro" id="IPR041924">
    <property type="entry name" value="Formate_Dh-H_N"/>
</dbReference>
<dbReference type="InterPro" id="IPR006655">
    <property type="entry name" value="Mopterin_OxRdtase_prok_CS"/>
</dbReference>
<evidence type="ECO:0000259" key="8">
    <source>
        <dbReference type="PROSITE" id="PS51669"/>
    </source>
</evidence>
<dbReference type="InterPro" id="IPR006657">
    <property type="entry name" value="MoPterin_dinucl-bd_dom"/>
</dbReference>
<feature type="compositionally biased region" description="Basic and acidic residues" evidence="7">
    <location>
        <begin position="758"/>
        <end position="782"/>
    </location>
</feature>
<evidence type="ECO:0000256" key="6">
    <source>
        <dbReference type="ARBA" id="ARBA00023014"/>
    </source>
</evidence>
<dbReference type="SUPFAM" id="SSF53706">
    <property type="entry name" value="Formate dehydrogenase/DMSO reductase, domains 1-3"/>
    <property type="match status" value="1"/>
</dbReference>
<evidence type="ECO:0000256" key="3">
    <source>
        <dbReference type="ARBA" id="ARBA00022723"/>
    </source>
</evidence>
<dbReference type="GO" id="GO:0016020">
    <property type="term" value="C:membrane"/>
    <property type="evidence" value="ECO:0007669"/>
    <property type="project" value="TreeGrafter"/>
</dbReference>
<organism evidence="9 10">
    <name type="scientific">Halococcus thailandensis JCM 13552</name>
    <dbReference type="NCBI Taxonomy" id="1227457"/>
    <lineage>
        <taxon>Archaea</taxon>
        <taxon>Methanobacteriati</taxon>
        <taxon>Methanobacteriota</taxon>
        <taxon>Stenosarchaea group</taxon>
        <taxon>Halobacteria</taxon>
        <taxon>Halobacteriales</taxon>
        <taxon>Halococcaceae</taxon>
        <taxon>Halococcus</taxon>
    </lineage>
</organism>
<gene>
    <name evidence="9" type="ORF">C451_10555</name>
</gene>
<dbReference type="PROSITE" id="PS00932">
    <property type="entry name" value="MOLYBDOPTERIN_PROK_3"/>
    <property type="match status" value="1"/>
</dbReference>
<evidence type="ECO:0000313" key="9">
    <source>
        <dbReference type="EMBL" id="EMA52856.1"/>
    </source>
</evidence>
<keyword evidence="2" id="KW-0004">4Fe-4S</keyword>
<reference evidence="9 10" key="1">
    <citation type="journal article" date="2014" name="PLoS Genet.">
        <title>Phylogenetically driven sequencing of extremely halophilic archaea reveals strategies for static and dynamic osmo-response.</title>
        <authorList>
            <person name="Becker E.A."/>
            <person name="Seitzer P.M."/>
            <person name="Tritt A."/>
            <person name="Larsen D."/>
            <person name="Krusor M."/>
            <person name="Yao A.I."/>
            <person name="Wu D."/>
            <person name="Madern D."/>
            <person name="Eisen J.A."/>
            <person name="Darling A.E."/>
            <person name="Facciotti M.T."/>
        </authorList>
    </citation>
    <scope>NUCLEOTIDE SEQUENCE [LARGE SCALE GENOMIC DNA]</scope>
    <source>
        <strain evidence="9 10">JCM 13552</strain>
    </source>
</reference>
<name>M0N4P0_9EURY</name>
<dbReference type="OrthoDB" id="23466at2157"/>
<dbReference type="PANTHER" id="PTHR43105:SF14">
    <property type="entry name" value="FORMATE DEHYDROGENASE H"/>
    <property type="match status" value="1"/>
</dbReference>
<dbReference type="NCBIfam" id="TIGR01591">
    <property type="entry name" value="Fdh-alpha"/>
    <property type="match status" value="1"/>
</dbReference>
<dbReference type="STRING" id="1227457.C451_10555"/>
<dbReference type="Gene3D" id="2.20.25.90">
    <property type="entry name" value="ADC-like domains"/>
    <property type="match status" value="1"/>
</dbReference>
<comment type="similarity">
    <text evidence="1">Belongs to the prokaryotic molybdopterin-containing oxidoreductase family.</text>
</comment>
<feature type="region of interest" description="Disordered" evidence="7">
    <location>
        <begin position="745"/>
        <end position="782"/>
    </location>
</feature>
<dbReference type="PANTHER" id="PTHR43105">
    <property type="entry name" value="RESPIRATORY NITRATE REDUCTASE"/>
    <property type="match status" value="1"/>
</dbReference>
<dbReference type="GO" id="GO:0003954">
    <property type="term" value="F:NADH dehydrogenase activity"/>
    <property type="evidence" value="ECO:0007669"/>
    <property type="project" value="TreeGrafter"/>
</dbReference>
<dbReference type="GO" id="GO:0046872">
    <property type="term" value="F:metal ion binding"/>
    <property type="evidence" value="ECO:0007669"/>
    <property type="project" value="UniProtKB-KW"/>
</dbReference>
<dbReference type="RefSeq" id="WP_007740294.1">
    <property type="nucleotide sequence ID" value="NZ_AOMF01000155.1"/>
</dbReference>
<feature type="region of interest" description="Disordered" evidence="7">
    <location>
        <begin position="1"/>
        <end position="37"/>
    </location>
</feature>
<dbReference type="GO" id="GO:0015942">
    <property type="term" value="P:formate metabolic process"/>
    <property type="evidence" value="ECO:0007669"/>
    <property type="project" value="InterPro"/>
</dbReference>
<proteinExistence type="inferred from homology"/>
<sequence>MTEHESGGNDGEENEKKGVAGFMQRARDQASAASESDVTKTAPFKAFEHATESVALNTMTEGRLFDVADALSDYRLQDVDVTDTTCGYCAVGCRFDLHTKDGEVLGARPTDPEKAPINGISTCVKGKFSYNYVNSDDRLTEPLVKEDGEFREASWDEALSRVVDGLGDIIEEDGPDALGLISSSKATNEDNYAMQRFARQVIGTNNVDNCNRLCHAPTVAALKQTVGYGAASVGMDDLESADCYLLSGSNTTEAHPVLATRIKQNVADGAEMVVFDPRKVQIAEYADQYTRTEPGYDTAWINGLTRYIIENDLHDEAFIEERTDGFDDLKEHLDQFTPEYVERVSGVPPEELASAAETIADADSCCFCWTLGLTEHTNGTENVISMSNLALVTGNIGKPGAGLSPFRGQNNVQGGGGDMGPLPNNFPGYQPVTDDEIREKFEEAYDTEIPSEEGWRTTEQFLAADRGDLRGMYIMGENASLSEPGVDHAQEVLDDLDFLVVQDIFLTETAEHADVVLPATTAVESNGTFTSSSRHVQLVKRAIEPKGNTRGDWEILQALAGRFGHDWDFDSPSEIMDEIAELTPIYGGISHERLENGAELQWPCWNDDHPGTTRLYEDEFNTEDGKASLITTGPNEPAELTDDEFPLTMTTGRVLYQYHTGTMTHREEGIMSYVGEDFVEINPETAANAGIENGDDVRVESRHGTIRVTAQVTERPGTDTVFVPMHFAESAVNTLTDENDLDTAAKTPEYKVTSVRLRPGEESDPARTTRESGDRTLAESDD</sequence>
<dbReference type="GO" id="GO:0008863">
    <property type="term" value="F:formate dehydrogenase (NAD+) activity"/>
    <property type="evidence" value="ECO:0007669"/>
    <property type="project" value="InterPro"/>
</dbReference>
<dbReference type="eggNOG" id="arCOG01492">
    <property type="taxonomic scope" value="Archaea"/>
</dbReference>
<dbReference type="AlphaFoldDB" id="M0N4P0"/>
<evidence type="ECO:0000313" key="10">
    <source>
        <dbReference type="Proteomes" id="UP000011680"/>
    </source>
</evidence>
<dbReference type="Gene3D" id="3.40.228.10">
    <property type="entry name" value="Dimethylsulfoxide Reductase, domain 2"/>
    <property type="match status" value="1"/>
</dbReference>
<dbReference type="PROSITE" id="PS51669">
    <property type="entry name" value="4FE4S_MOW_BIS_MGD"/>
    <property type="match status" value="1"/>
</dbReference>
<dbReference type="Pfam" id="PF00384">
    <property type="entry name" value="Molybdopterin"/>
    <property type="match status" value="1"/>
</dbReference>
<dbReference type="CDD" id="cd02753">
    <property type="entry name" value="MopB_Formate-Dh-H"/>
    <property type="match status" value="1"/>
</dbReference>
<dbReference type="Gene3D" id="3.40.50.740">
    <property type="match status" value="1"/>
</dbReference>
<accession>M0N4P0</accession>
<keyword evidence="5" id="KW-0408">Iron</keyword>
<dbReference type="GO" id="GO:0043546">
    <property type="term" value="F:molybdopterin cofactor binding"/>
    <property type="evidence" value="ECO:0007669"/>
    <property type="project" value="InterPro"/>
</dbReference>
<evidence type="ECO:0000256" key="4">
    <source>
        <dbReference type="ARBA" id="ARBA00023002"/>
    </source>
</evidence>
<protein>
    <submittedName>
        <fullName evidence="9">Formate dehydrogenase subunit alpha</fullName>
    </submittedName>
</protein>
<keyword evidence="3" id="KW-0479">Metal-binding</keyword>
<dbReference type="InterPro" id="IPR050123">
    <property type="entry name" value="Prok_molybdopt-oxidoreductase"/>
</dbReference>
<dbReference type="EMBL" id="AOMF01000155">
    <property type="protein sequence ID" value="EMA52856.1"/>
    <property type="molecule type" value="Genomic_DNA"/>
</dbReference>
<dbReference type="InterPro" id="IPR006656">
    <property type="entry name" value="Mopterin_OxRdtase"/>
</dbReference>
<comment type="caution">
    <text evidence="9">The sequence shown here is derived from an EMBL/GenBank/DDBJ whole genome shotgun (WGS) entry which is preliminary data.</text>
</comment>
<feature type="domain" description="4Fe-4S Mo/W bis-MGD-type" evidence="8">
    <location>
        <begin position="79"/>
        <end position="137"/>
    </location>
</feature>
<dbReference type="FunFam" id="3.40.228.10:FF:000002">
    <property type="entry name" value="Formate dehydrogenase subunit alpha"/>
    <property type="match status" value="1"/>
</dbReference>
<keyword evidence="4" id="KW-0560">Oxidoreductase</keyword>
<evidence type="ECO:0000256" key="7">
    <source>
        <dbReference type="SAM" id="MobiDB-lite"/>
    </source>
</evidence>
<dbReference type="Gene3D" id="2.40.40.20">
    <property type="match status" value="1"/>
</dbReference>
<dbReference type="PROSITE" id="PS00551">
    <property type="entry name" value="MOLYBDOPTERIN_PROK_1"/>
    <property type="match status" value="1"/>
</dbReference>